<dbReference type="InterPro" id="IPR052077">
    <property type="entry name" value="CcrZ_PhaseVar_Mediator"/>
</dbReference>
<dbReference type="KEGG" id="vpy:HZI73_24860"/>
<evidence type="ECO:0000259" key="1">
    <source>
        <dbReference type="Pfam" id="PF01636"/>
    </source>
</evidence>
<organism evidence="2 3">
    <name type="scientific">Vallitalea pronyensis</name>
    <dbReference type="NCBI Taxonomy" id="1348613"/>
    <lineage>
        <taxon>Bacteria</taxon>
        <taxon>Bacillati</taxon>
        <taxon>Bacillota</taxon>
        <taxon>Clostridia</taxon>
        <taxon>Lachnospirales</taxon>
        <taxon>Vallitaleaceae</taxon>
        <taxon>Vallitalea</taxon>
    </lineage>
</organism>
<dbReference type="InterPro" id="IPR011009">
    <property type="entry name" value="Kinase-like_dom_sf"/>
</dbReference>
<dbReference type="Pfam" id="PF01636">
    <property type="entry name" value="APH"/>
    <property type="match status" value="1"/>
</dbReference>
<dbReference type="AlphaFoldDB" id="A0A8J8SJC4"/>
<reference evidence="2" key="1">
    <citation type="submission" date="2020-07" db="EMBL/GenBank/DDBJ databases">
        <title>Vallitalea pronyensis genome.</title>
        <authorList>
            <person name="Postec A."/>
        </authorList>
    </citation>
    <scope>NUCLEOTIDE SEQUENCE</scope>
    <source>
        <strain evidence="2">FatNI3</strain>
    </source>
</reference>
<dbReference type="SUPFAM" id="SSF56112">
    <property type="entry name" value="Protein kinase-like (PK-like)"/>
    <property type="match status" value="1"/>
</dbReference>
<feature type="domain" description="Aminoglycoside phosphotransferase" evidence="1">
    <location>
        <begin position="33"/>
        <end position="211"/>
    </location>
</feature>
<dbReference type="EMBL" id="CP058649">
    <property type="protein sequence ID" value="QUI25332.1"/>
    <property type="molecule type" value="Genomic_DNA"/>
</dbReference>
<gene>
    <name evidence="2" type="ORF">HZI73_24860</name>
</gene>
<dbReference type="PANTHER" id="PTHR40086:SF1">
    <property type="entry name" value="CELL CYCLE REGULATOR CCRZ"/>
    <property type="match status" value="1"/>
</dbReference>
<dbReference type="Proteomes" id="UP000683246">
    <property type="component" value="Chromosome"/>
</dbReference>
<evidence type="ECO:0000313" key="3">
    <source>
        <dbReference type="Proteomes" id="UP000683246"/>
    </source>
</evidence>
<sequence length="288" mass="33548">MNSYHVKRKRNIEKGIKINEGLCAEIFEWEDRHKIIKLAKNINSHHDMQLEYLNSQVAWNNGVPIPQPFELIYIDGRPGIVSERIYGTTLMQYFQRQWINNTLGKNDVMQFSHKEIAQMTARMLYKTHNVSVENMPSQRDTITNAIKHAKHLTASELESVVNMLNSIPKKQQLCHGDLNLNNIMIRNNEAILIDWMHASMGNPAADLAEFILMIKYGELPLKDPIREIIIETLIDEYTKLSNITLKMIDNWMLPVAVRRRSLGILPFVEKRKLSAEIRERLKKYTSIK</sequence>
<evidence type="ECO:0000313" key="2">
    <source>
        <dbReference type="EMBL" id="QUI25332.1"/>
    </source>
</evidence>
<dbReference type="Gene3D" id="3.90.1200.10">
    <property type="match status" value="1"/>
</dbReference>
<proteinExistence type="predicted"/>
<dbReference type="RefSeq" id="WP_212696033.1">
    <property type="nucleotide sequence ID" value="NZ_CP058649.1"/>
</dbReference>
<dbReference type="PANTHER" id="PTHR40086">
    <property type="entry name" value="PHOSPHOTRANSFERASE YTMP-RELATED"/>
    <property type="match status" value="1"/>
</dbReference>
<accession>A0A8J8SJC4</accession>
<protein>
    <submittedName>
        <fullName evidence="2">Phosphotransferase</fullName>
    </submittedName>
</protein>
<dbReference type="InterPro" id="IPR002575">
    <property type="entry name" value="Aminoglycoside_PTrfase"/>
</dbReference>
<name>A0A8J8SJC4_9FIRM</name>
<keyword evidence="3" id="KW-1185">Reference proteome</keyword>